<dbReference type="NCBIfam" id="TIGR00326">
    <property type="entry name" value="eubact_ribD"/>
    <property type="match status" value="1"/>
</dbReference>
<evidence type="ECO:0000259" key="18">
    <source>
        <dbReference type="PROSITE" id="PS51747"/>
    </source>
</evidence>
<dbReference type="InterPro" id="IPR002734">
    <property type="entry name" value="RibDG_C"/>
</dbReference>
<dbReference type="GO" id="GO:0009231">
    <property type="term" value="P:riboflavin biosynthetic process"/>
    <property type="evidence" value="ECO:0007669"/>
    <property type="project" value="UniProtKB-UniPathway"/>
</dbReference>
<dbReference type="Pfam" id="PF01872">
    <property type="entry name" value="RibD_C"/>
    <property type="match status" value="1"/>
</dbReference>
<feature type="binding site" evidence="16">
    <location>
        <position position="177"/>
    </location>
    <ligand>
        <name>substrate</name>
    </ligand>
</feature>
<evidence type="ECO:0000256" key="2">
    <source>
        <dbReference type="ARBA" id="ARBA00004882"/>
    </source>
</evidence>
<evidence type="ECO:0000256" key="10">
    <source>
        <dbReference type="ARBA" id="ARBA00023002"/>
    </source>
</evidence>
<dbReference type="SUPFAM" id="SSF53597">
    <property type="entry name" value="Dihydrofolate reductase-like"/>
    <property type="match status" value="1"/>
</dbReference>
<proteinExistence type="inferred from homology"/>
<dbReference type="EC" id="3.5.4.26" evidence="14"/>
<evidence type="ECO:0000256" key="11">
    <source>
        <dbReference type="ARBA" id="ARBA00023268"/>
    </source>
</evidence>
<dbReference type="CDD" id="cd01284">
    <property type="entry name" value="Riboflavin_deaminase-reductase"/>
    <property type="match status" value="1"/>
</dbReference>
<feature type="binding site" evidence="16">
    <location>
        <position position="193"/>
    </location>
    <ligand>
        <name>NADP(+)</name>
        <dbReference type="ChEBI" id="CHEBI:58349"/>
    </ligand>
</feature>
<dbReference type="PANTHER" id="PTHR38011">
    <property type="entry name" value="DIHYDROFOLATE REDUCTASE FAMILY PROTEIN (AFU_ORTHOLOGUE AFUA_8G06820)"/>
    <property type="match status" value="1"/>
</dbReference>
<keyword evidence="7 14" id="KW-0479">Metal-binding</keyword>
<accession>A0A850R652</accession>
<keyword evidence="11" id="KW-0511">Multifunctional enzyme</keyword>
<sequence length="342" mass="37804">MNLAWQQARQGQGQTWTNPLVGVVIVKSGQILAQGYHHHFGNSHAEIDALSQLTNLDQAQGATMYVTLEPCSHTGKTPPCARKLVAVGLARVVIGQLDPNPLVAGKGLAILQAAGITTRVLDQSGGLNRAYNFFYLHKRPLITLKYAASLDGKINAAGNERTYFTGPETQNDSQKERAQQQAILVGERTLEVDDPQLTVRKLTTDFPPRRLVLVRDVDQISRQARLFQSAAPIWFLSRRPSQRSWSDNVQIFVDPQWNPLRISQFLAEQGIQSLFVEGGSQVQAHFMAAGLVDRIVLYLAPLLLGGSALPIAQGIAAPQALKYQLQTQQVLGDDLKLEYWRR</sequence>
<organism evidence="19 20">
    <name type="scientific">Bombilactobacillus apium</name>
    <dbReference type="NCBI Taxonomy" id="2675299"/>
    <lineage>
        <taxon>Bacteria</taxon>
        <taxon>Bacillati</taxon>
        <taxon>Bacillota</taxon>
        <taxon>Bacilli</taxon>
        <taxon>Lactobacillales</taxon>
        <taxon>Lactobacillaceae</taxon>
        <taxon>Bombilactobacillus</taxon>
    </lineage>
</organism>
<keyword evidence="9 14" id="KW-0521">NADP</keyword>
<dbReference type="InterPro" id="IPR024072">
    <property type="entry name" value="DHFR-like_dom_sf"/>
</dbReference>
<dbReference type="EMBL" id="JABZEC010000002">
    <property type="protein sequence ID" value="NVY96112.1"/>
    <property type="molecule type" value="Genomic_DNA"/>
</dbReference>
<name>A0A850R652_9LACO</name>
<evidence type="ECO:0000256" key="3">
    <source>
        <dbReference type="ARBA" id="ARBA00004910"/>
    </source>
</evidence>
<evidence type="ECO:0000256" key="16">
    <source>
        <dbReference type="PIRSR" id="PIRSR006769-2"/>
    </source>
</evidence>
<evidence type="ECO:0000256" key="5">
    <source>
        <dbReference type="ARBA" id="ARBA00007417"/>
    </source>
</evidence>
<reference evidence="19 20" key="1">
    <citation type="submission" date="2020-06" db="EMBL/GenBank/DDBJ databases">
        <authorList>
            <person name="Kang J."/>
        </authorList>
    </citation>
    <scope>NUCLEOTIDE SEQUENCE [LARGE SCALE GENOMIC DNA]</scope>
    <source>
        <strain evidence="19 20">DCY120</strain>
    </source>
</reference>
<dbReference type="Gene3D" id="3.40.140.10">
    <property type="entry name" value="Cytidine Deaminase, domain 2"/>
    <property type="match status" value="1"/>
</dbReference>
<comment type="similarity">
    <text evidence="5 14">In the C-terminal section; belongs to the HTP reductase family.</text>
</comment>
<dbReference type="PIRSF" id="PIRSF006769">
    <property type="entry name" value="RibD"/>
    <property type="match status" value="1"/>
</dbReference>
<feature type="active site" description="Proton donor" evidence="15">
    <location>
        <position position="46"/>
    </location>
</feature>
<dbReference type="PROSITE" id="PS51747">
    <property type="entry name" value="CYT_DCMP_DEAMINASES_2"/>
    <property type="match status" value="1"/>
</dbReference>
<evidence type="ECO:0000256" key="7">
    <source>
        <dbReference type="ARBA" id="ARBA00022723"/>
    </source>
</evidence>
<feature type="binding site" evidence="16">
    <location>
        <position position="277"/>
    </location>
    <ligand>
        <name>substrate</name>
    </ligand>
</feature>
<dbReference type="SUPFAM" id="SSF53927">
    <property type="entry name" value="Cytidine deaminase-like"/>
    <property type="match status" value="1"/>
</dbReference>
<keyword evidence="6 14" id="KW-0686">Riboflavin biosynthesis</keyword>
<feature type="binding site" evidence="16">
    <location>
        <position position="189"/>
    </location>
    <ligand>
        <name>NADP(+)</name>
        <dbReference type="ChEBI" id="CHEBI:58349"/>
    </ligand>
</feature>
<evidence type="ECO:0000256" key="4">
    <source>
        <dbReference type="ARBA" id="ARBA00005259"/>
    </source>
</evidence>
<evidence type="ECO:0000256" key="9">
    <source>
        <dbReference type="ARBA" id="ARBA00022857"/>
    </source>
</evidence>
<evidence type="ECO:0000256" key="1">
    <source>
        <dbReference type="ARBA" id="ARBA00002151"/>
    </source>
</evidence>
<feature type="binding site" evidence="16">
    <location>
        <position position="197"/>
    </location>
    <ligand>
        <name>substrate</name>
    </ligand>
</feature>
<gene>
    <name evidence="19" type="primary">ribD</name>
    <name evidence="19" type="ORF">HU830_02795</name>
</gene>
<dbReference type="GO" id="GO:0008835">
    <property type="term" value="F:diaminohydroxyphosphoribosylaminopyrimidine deaminase activity"/>
    <property type="evidence" value="ECO:0007669"/>
    <property type="project" value="UniProtKB-EC"/>
</dbReference>
<evidence type="ECO:0000256" key="8">
    <source>
        <dbReference type="ARBA" id="ARBA00022833"/>
    </source>
</evidence>
<dbReference type="GO" id="GO:0008270">
    <property type="term" value="F:zinc ion binding"/>
    <property type="evidence" value="ECO:0007669"/>
    <property type="project" value="InterPro"/>
</dbReference>
<dbReference type="InterPro" id="IPR016192">
    <property type="entry name" value="APOBEC/CMP_deaminase_Zn-bd"/>
</dbReference>
<evidence type="ECO:0000256" key="12">
    <source>
        <dbReference type="ARBA" id="ARBA00049861"/>
    </source>
</evidence>
<dbReference type="Pfam" id="PF00383">
    <property type="entry name" value="dCMP_cyt_deam_1"/>
    <property type="match status" value="1"/>
</dbReference>
<dbReference type="Gene3D" id="3.40.430.10">
    <property type="entry name" value="Dihydrofolate Reductase, subunit A"/>
    <property type="match status" value="1"/>
</dbReference>
<comment type="catalytic activity">
    <reaction evidence="12 14">
        <text>5-amino-6-(5-phospho-D-ribitylamino)uracil + NADP(+) = 5-amino-6-(5-phospho-D-ribosylamino)uracil + NADPH + H(+)</text>
        <dbReference type="Rhea" id="RHEA:17845"/>
        <dbReference type="ChEBI" id="CHEBI:15378"/>
        <dbReference type="ChEBI" id="CHEBI:57783"/>
        <dbReference type="ChEBI" id="CHEBI:58349"/>
        <dbReference type="ChEBI" id="CHEBI:58421"/>
        <dbReference type="ChEBI" id="CHEBI:58453"/>
        <dbReference type="EC" id="1.1.1.193"/>
    </reaction>
</comment>
<dbReference type="UniPathway" id="UPA00275">
    <property type="reaction ID" value="UER00401"/>
</dbReference>
<protein>
    <recommendedName>
        <fullName evidence="14">Riboflavin biosynthesis protein RibD</fullName>
    </recommendedName>
    <domain>
        <recommendedName>
            <fullName evidence="14">Diaminohydroxyphosphoribosylaminopyrimidine deaminase</fullName>
            <shortName evidence="14">DRAP deaminase</shortName>
            <ecNumber evidence="14">3.5.4.26</ecNumber>
        </recommendedName>
        <alternativeName>
            <fullName evidence="14">Riboflavin-specific deaminase</fullName>
        </alternativeName>
    </domain>
    <domain>
        <recommendedName>
            <fullName evidence="14">5-amino-6-(5-phosphoribosylamino)uracil reductase</fullName>
            <ecNumber evidence="14">1.1.1.193</ecNumber>
        </recommendedName>
        <alternativeName>
            <fullName evidence="14">HTP reductase</fullName>
        </alternativeName>
    </domain>
</protein>
<dbReference type="InterPro" id="IPR002125">
    <property type="entry name" value="CMP_dCMP_dom"/>
</dbReference>
<evidence type="ECO:0000256" key="6">
    <source>
        <dbReference type="ARBA" id="ARBA00022619"/>
    </source>
</evidence>
<feature type="binding site" evidence="17">
    <location>
        <position position="80"/>
    </location>
    <ligand>
        <name>Zn(2+)</name>
        <dbReference type="ChEBI" id="CHEBI:29105"/>
        <note>catalytic</note>
    </ligand>
</feature>
<comment type="catalytic activity">
    <reaction evidence="13 14">
        <text>2,5-diamino-6-hydroxy-4-(5-phosphoribosylamino)-pyrimidine + H2O + H(+) = 5-amino-6-(5-phospho-D-ribosylamino)uracil + NH4(+)</text>
        <dbReference type="Rhea" id="RHEA:21868"/>
        <dbReference type="ChEBI" id="CHEBI:15377"/>
        <dbReference type="ChEBI" id="CHEBI:15378"/>
        <dbReference type="ChEBI" id="CHEBI:28938"/>
        <dbReference type="ChEBI" id="CHEBI:58453"/>
        <dbReference type="ChEBI" id="CHEBI:58614"/>
        <dbReference type="EC" id="3.5.4.26"/>
    </reaction>
</comment>
<evidence type="ECO:0000256" key="13">
    <source>
        <dbReference type="ARBA" id="ARBA00049886"/>
    </source>
</evidence>
<evidence type="ECO:0000313" key="19">
    <source>
        <dbReference type="EMBL" id="NVY96112.1"/>
    </source>
</evidence>
<dbReference type="InterPro" id="IPR050765">
    <property type="entry name" value="Riboflavin_Biosynth_HTPR"/>
</dbReference>
<comment type="similarity">
    <text evidence="4 14">In the N-terminal section; belongs to the cytidine and deoxycytidylate deaminase family.</text>
</comment>
<keyword evidence="8 14" id="KW-0862">Zinc</keyword>
<dbReference type="EC" id="1.1.1.193" evidence="14"/>
<feature type="binding site" evidence="16">
    <location>
        <position position="200"/>
    </location>
    <ligand>
        <name>substrate</name>
    </ligand>
</feature>
<dbReference type="AlphaFoldDB" id="A0A850R652"/>
<keyword evidence="10 14" id="KW-0560">Oxidoreductase</keyword>
<dbReference type="PROSITE" id="PS00903">
    <property type="entry name" value="CYT_DCMP_DEAMINASES_1"/>
    <property type="match status" value="1"/>
</dbReference>
<dbReference type="InterPro" id="IPR004794">
    <property type="entry name" value="Eubact_RibD"/>
</dbReference>
<dbReference type="InterPro" id="IPR016193">
    <property type="entry name" value="Cytidine_deaminase-like"/>
</dbReference>
<dbReference type="PANTHER" id="PTHR38011:SF7">
    <property type="entry name" value="2,5-DIAMINO-6-RIBOSYLAMINO-4(3H)-PYRIMIDINONE 5'-PHOSPHATE REDUCTASE"/>
    <property type="match status" value="1"/>
</dbReference>
<comment type="pathway">
    <text evidence="3 14">Cofactor biosynthesis; riboflavin biosynthesis; 5-amino-6-(D-ribitylamino)uracil from GTP: step 3/4.</text>
</comment>
<comment type="caution">
    <text evidence="19">The sequence shown here is derived from an EMBL/GenBank/DDBJ whole genome shotgun (WGS) entry which is preliminary data.</text>
</comment>
<feature type="domain" description="CMP/dCMP-type deaminase" evidence="18">
    <location>
        <begin position="1"/>
        <end position="118"/>
    </location>
</feature>
<evidence type="ECO:0000256" key="14">
    <source>
        <dbReference type="PIRNR" id="PIRNR006769"/>
    </source>
</evidence>
<comment type="function">
    <text evidence="1 14">Converts 2,5-diamino-6-(ribosylamino)-4(3h)-pyrimidinone 5'-phosphate into 5-amino-6-(ribosylamino)-2,4(1h,3h)-pyrimidinedione 5'-phosphate.</text>
</comment>
<feature type="binding site" evidence="17">
    <location>
        <position position="44"/>
    </location>
    <ligand>
        <name>Zn(2+)</name>
        <dbReference type="ChEBI" id="CHEBI:29105"/>
        <note>catalytic</note>
    </ligand>
</feature>
<keyword evidence="14 19" id="KW-0378">Hydrolase</keyword>
<evidence type="ECO:0000256" key="17">
    <source>
        <dbReference type="PIRSR" id="PIRSR006769-3"/>
    </source>
</evidence>
<evidence type="ECO:0000256" key="15">
    <source>
        <dbReference type="PIRSR" id="PIRSR006769-1"/>
    </source>
</evidence>
<comment type="pathway">
    <text evidence="2 14">Cofactor biosynthesis; riboflavin biosynthesis; 5-amino-6-(D-ribitylamino)uracil from GTP: step 2/4.</text>
</comment>
<feature type="binding site" evidence="16">
    <location>
        <position position="147"/>
    </location>
    <ligand>
        <name>NADP(+)</name>
        <dbReference type="ChEBI" id="CHEBI:58349"/>
    </ligand>
</feature>
<evidence type="ECO:0000313" key="20">
    <source>
        <dbReference type="Proteomes" id="UP000563523"/>
    </source>
</evidence>
<feature type="binding site" evidence="17">
    <location>
        <position position="71"/>
    </location>
    <ligand>
        <name>Zn(2+)</name>
        <dbReference type="ChEBI" id="CHEBI:29105"/>
        <note>catalytic</note>
    </ligand>
</feature>
<dbReference type="Proteomes" id="UP000563523">
    <property type="component" value="Unassembled WGS sequence"/>
</dbReference>
<comment type="cofactor">
    <cofactor evidence="14 17">
        <name>Zn(2+)</name>
        <dbReference type="ChEBI" id="CHEBI:29105"/>
    </cofactor>
    <text evidence="14 17">Binds 1 zinc ion.</text>
</comment>
<keyword evidence="20" id="KW-1185">Reference proteome</keyword>
<dbReference type="GO" id="GO:0008703">
    <property type="term" value="F:5-amino-6-(5-phosphoribosylamino)uracil reductase activity"/>
    <property type="evidence" value="ECO:0007669"/>
    <property type="project" value="UniProtKB-EC"/>
</dbReference>